<dbReference type="EMBL" id="JANFAV010000015">
    <property type="protein sequence ID" value="MCW6536707.1"/>
    <property type="molecule type" value="Genomic_DNA"/>
</dbReference>
<protein>
    <recommendedName>
        <fullName evidence="4">Transporter</fullName>
    </recommendedName>
</protein>
<proteinExistence type="predicted"/>
<dbReference type="Proteomes" id="UP001165565">
    <property type="component" value="Unassembled WGS sequence"/>
</dbReference>
<comment type="caution">
    <text evidence="2">The sequence shown here is derived from an EMBL/GenBank/DDBJ whole genome shotgun (WGS) entry which is preliminary data.</text>
</comment>
<keyword evidence="1" id="KW-1133">Transmembrane helix</keyword>
<sequence>MMDLRSFILCLAAFSLALTGFVYGAKFVRKKNYLIGIEWFILATSSSNAVVYFATNSPLSFKIAHFFDTFSRAFGVPIVIPVGMMVLTHGMKPSIRFDIAIFALSFVATIAILSLGIIQPLLAYFLLGMSILYTIYLIYLTVILFKAGEKLQALGVALVTATTFFVAAIYDFYKIPGEDTNVIFNFFTIALFTWSYMTVQLYYAYCALERARCGGAAKNSGVDLA</sequence>
<evidence type="ECO:0008006" key="4">
    <source>
        <dbReference type="Google" id="ProtNLM"/>
    </source>
</evidence>
<organism evidence="2 3">
    <name type="scientific">Sphingomonas lycopersici</name>
    <dbReference type="NCBI Taxonomy" id="2951807"/>
    <lineage>
        <taxon>Bacteria</taxon>
        <taxon>Pseudomonadati</taxon>
        <taxon>Pseudomonadota</taxon>
        <taxon>Alphaproteobacteria</taxon>
        <taxon>Sphingomonadales</taxon>
        <taxon>Sphingomonadaceae</taxon>
        <taxon>Sphingomonas</taxon>
    </lineage>
</organism>
<evidence type="ECO:0000313" key="2">
    <source>
        <dbReference type="EMBL" id="MCW6536707.1"/>
    </source>
</evidence>
<accession>A0AA41ZA24</accession>
<evidence type="ECO:0000313" key="3">
    <source>
        <dbReference type="Proteomes" id="UP001165565"/>
    </source>
</evidence>
<name>A0AA41ZA24_9SPHN</name>
<reference evidence="2" key="1">
    <citation type="submission" date="2022-06" db="EMBL/GenBank/DDBJ databases">
        <title>Sphingomonas sp. nov. isolated from rhizosphere soil of tomato.</title>
        <authorList>
            <person name="Dong H."/>
            <person name="Gao R."/>
        </authorList>
    </citation>
    <scope>NUCLEOTIDE SEQUENCE</scope>
    <source>
        <strain evidence="2">MMSM24</strain>
    </source>
</reference>
<feature type="transmembrane region" description="Helical" evidence="1">
    <location>
        <begin position="151"/>
        <end position="170"/>
    </location>
</feature>
<feature type="transmembrane region" description="Helical" evidence="1">
    <location>
        <begin position="125"/>
        <end position="145"/>
    </location>
</feature>
<keyword evidence="1" id="KW-0472">Membrane</keyword>
<dbReference type="AlphaFoldDB" id="A0AA41ZA24"/>
<dbReference type="RefSeq" id="WP_265270382.1">
    <property type="nucleotide sequence ID" value="NZ_JANFAV010000015.1"/>
</dbReference>
<evidence type="ECO:0000256" key="1">
    <source>
        <dbReference type="SAM" id="Phobius"/>
    </source>
</evidence>
<keyword evidence="1" id="KW-0812">Transmembrane</keyword>
<feature type="transmembrane region" description="Helical" evidence="1">
    <location>
        <begin position="99"/>
        <end position="118"/>
    </location>
</feature>
<feature type="transmembrane region" description="Helical" evidence="1">
    <location>
        <begin position="66"/>
        <end position="87"/>
    </location>
</feature>
<keyword evidence="3" id="KW-1185">Reference proteome</keyword>
<feature type="transmembrane region" description="Helical" evidence="1">
    <location>
        <begin position="34"/>
        <end position="54"/>
    </location>
</feature>
<gene>
    <name evidence="2" type="ORF">NEE01_18160</name>
</gene>
<feature type="transmembrane region" description="Helical" evidence="1">
    <location>
        <begin position="182"/>
        <end position="203"/>
    </location>
</feature>